<proteinExistence type="predicted"/>
<dbReference type="Proteomes" id="UP001501845">
    <property type="component" value="Unassembled WGS sequence"/>
</dbReference>
<name>A0ABP7Z506_9ACTN</name>
<accession>A0ABP7Z506</accession>
<evidence type="ECO:0000313" key="1">
    <source>
        <dbReference type="EMBL" id="GAA4147323.1"/>
    </source>
</evidence>
<gene>
    <name evidence="1" type="ORF">GCM10022285_54430</name>
</gene>
<protein>
    <submittedName>
        <fullName evidence="1">Uncharacterized protein</fullName>
    </submittedName>
</protein>
<comment type="caution">
    <text evidence="1">The sequence shown here is derived from an EMBL/GenBank/DDBJ whole genome shotgun (WGS) entry which is preliminary data.</text>
</comment>
<reference evidence="2" key="1">
    <citation type="journal article" date="2019" name="Int. J. Syst. Evol. Microbiol.">
        <title>The Global Catalogue of Microorganisms (GCM) 10K type strain sequencing project: providing services to taxonomists for standard genome sequencing and annotation.</title>
        <authorList>
            <consortium name="The Broad Institute Genomics Platform"/>
            <consortium name="The Broad Institute Genome Sequencing Center for Infectious Disease"/>
            <person name="Wu L."/>
            <person name="Ma J."/>
        </authorList>
    </citation>
    <scope>NUCLEOTIDE SEQUENCE [LARGE SCALE GENOMIC DNA]</scope>
    <source>
        <strain evidence="2">JCM 17589</strain>
    </source>
</reference>
<organism evidence="1 2">
    <name type="scientific">Streptomyces tunisiensis</name>
    <dbReference type="NCBI Taxonomy" id="948699"/>
    <lineage>
        <taxon>Bacteria</taxon>
        <taxon>Bacillati</taxon>
        <taxon>Actinomycetota</taxon>
        <taxon>Actinomycetes</taxon>
        <taxon>Kitasatosporales</taxon>
        <taxon>Streptomycetaceae</taxon>
        <taxon>Streptomyces</taxon>
    </lineage>
</organism>
<dbReference type="EMBL" id="BAABBU010000026">
    <property type="protein sequence ID" value="GAA4147323.1"/>
    <property type="molecule type" value="Genomic_DNA"/>
</dbReference>
<keyword evidence="2" id="KW-1185">Reference proteome</keyword>
<evidence type="ECO:0000313" key="2">
    <source>
        <dbReference type="Proteomes" id="UP001501845"/>
    </source>
</evidence>
<sequence length="73" mass="7440">MASARLDARTSGRSDADASVAAAMRAAETPWPEAVPVDTGGALAAAVEHAMAAVRPWGTAHAPVFRRPCTEPG</sequence>